<dbReference type="GO" id="GO:0016757">
    <property type="term" value="F:glycosyltransferase activity"/>
    <property type="evidence" value="ECO:0007669"/>
    <property type="project" value="UniProtKB-KW"/>
</dbReference>
<keyword evidence="3" id="KW-0808">Transferase</keyword>
<feature type="domain" description="Glycosyltransferase subfamily 4-like N-terminal" evidence="2">
    <location>
        <begin position="79"/>
        <end position="166"/>
    </location>
</feature>
<dbReference type="InterPro" id="IPR028098">
    <property type="entry name" value="Glyco_trans_4-like_N"/>
</dbReference>
<feature type="domain" description="Glycosyl transferase family 1" evidence="1">
    <location>
        <begin position="184"/>
        <end position="347"/>
    </location>
</feature>
<reference evidence="3 4" key="1">
    <citation type="submission" date="2024-06" db="EMBL/GenBank/DDBJ databases">
        <authorList>
            <person name="Kaempfer P."/>
            <person name="Viver T."/>
        </authorList>
    </citation>
    <scope>NUCLEOTIDE SEQUENCE [LARGE SCALE GENOMIC DNA]</scope>
    <source>
        <strain evidence="3 4">ST-87</strain>
    </source>
</reference>
<name>A0ABW8XVP5_9FLAO</name>
<dbReference type="EC" id="2.4.-.-" evidence="3"/>
<evidence type="ECO:0000313" key="4">
    <source>
        <dbReference type="Proteomes" id="UP001629260"/>
    </source>
</evidence>
<dbReference type="RefSeq" id="WP_408082404.1">
    <property type="nucleotide sequence ID" value="NZ_JBELQA010000008.1"/>
</dbReference>
<evidence type="ECO:0000259" key="1">
    <source>
        <dbReference type="Pfam" id="PF00534"/>
    </source>
</evidence>
<dbReference type="Pfam" id="PF13439">
    <property type="entry name" value="Glyco_transf_4"/>
    <property type="match status" value="1"/>
</dbReference>
<dbReference type="SUPFAM" id="SSF53756">
    <property type="entry name" value="UDP-Glycosyltransferase/glycogen phosphorylase"/>
    <property type="match status" value="1"/>
</dbReference>
<comment type="caution">
    <text evidence="3">The sequence shown here is derived from an EMBL/GenBank/DDBJ whole genome shotgun (WGS) entry which is preliminary data.</text>
</comment>
<dbReference type="InterPro" id="IPR001296">
    <property type="entry name" value="Glyco_trans_1"/>
</dbReference>
<sequence>MEQQRNRIAMVSPSQNAYSETFIQAQKEGLKGEVFYYYGGHLPQYLEGRGLLNSNWNKVTTKLKQKLKLTQFSSGELAFIQSLKKNKIQLTFAQYGITAHKIVKICKYLKIPLITHFHGYDASVNRVIEDCNNYKEVFDYSAYVIAVSHSMKNKLKELGCPEKKIVYNTCGPNDSFFEINPQFSESIFVGLGRFVTKKAPYYTILAFSQVVHKFPLAKLVIGGQGELYELCKNLVRYYQLEKNVILPGVLCREEFTAYLAKGLAFVQHSVTADSGDQEGTPVAVLEASAAGLPVIATHHAGIPDVILDGETGLLVDEHDVEAMTQKMIQLLANKKLAQLMGEKGKERIRKYFSLEKHLETLDQIIDKTVLENE</sequence>
<dbReference type="Pfam" id="PF00534">
    <property type="entry name" value="Glycos_transf_1"/>
    <property type="match status" value="1"/>
</dbReference>
<dbReference type="PANTHER" id="PTHR12526">
    <property type="entry name" value="GLYCOSYLTRANSFERASE"/>
    <property type="match status" value="1"/>
</dbReference>
<organism evidence="3 4">
    <name type="scientific">Flavobacterium plantiphilum</name>
    <dbReference type="NCBI Taxonomy" id="3163297"/>
    <lineage>
        <taxon>Bacteria</taxon>
        <taxon>Pseudomonadati</taxon>
        <taxon>Bacteroidota</taxon>
        <taxon>Flavobacteriia</taxon>
        <taxon>Flavobacteriales</taxon>
        <taxon>Flavobacteriaceae</taxon>
        <taxon>Flavobacterium</taxon>
    </lineage>
</organism>
<protein>
    <submittedName>
        <fullName evidence="3">Glycosyltransferase</fullName>
        <ecNumber evidence="3">2.4.-.-</ecNumber>
    </submittedName>
</protein>
<gene>
    <name evidence="3" type="ORF">ABS764_13980</name>
</gene>
<evidence type="ECO:0000313" key="3">
    <source>
        <dbReference type="EMBL" id="MFL9831956.1"/>
    </source>
</evidence>
<proteinExistence type="predicted"/>
<dbReference type="Proteomes" id="UP001629260">
    <property type="component" value="Unassembled WGS sequence"/>
</dbReference>
<keyword evidence="4" id="KW-1185">Reference proteome</keyword>
<evidence type="ECO:0000259" key="2">
    <source>
        <dbReference type="Pfam" id="PF13439"/>
    </source>
</evidence>
<keyword evidence="3" id="KW-0328">Glycosyltransferase</keyword>
<dbReference type="Gene3D" id="3.40.50.2000">
    <property type="entry name" value="Glycogen Phosphorylase B"/>
    <property type="match status" value="2"/>
</dbReference>
<dbReference type="EMBL" id="JBELQA010000008">
    <property type="protein sequence ID" value="MFL9831956.1"/>
    <property type="molecule type" value="Genomic_DNA"/>
</dbReference>
<accession>A0ABW8XVP5</accession>